<evidence type="ECO:0000313" key="4">
    <source>
        <dbReference type="Proteomes" id="UP001431572"/>
    </source>
</evidence>
<protein>
    <submittedName>
        <fullName evidence="1">Uncharacterized protein</fullName>
    </submittedName>
</protein>
<name>A0A8T7M606_9CHLR</name>
<proteinExistence type="predicted"/>
<dbReference type="EMBL" id="JACATZ010000003">
    <property type="protein sequence ID" value="NWJ47538.1"/>
    <property type="molecule type" value="Genomic_DNA"/>
</dbReference>
<reference evidence="1 3" key="1">
    <citation type="submission" date="2020-06" db="EMBL/GenBank/DDBJ databases">
        <title>Anoxygenic phototrophic Chloroflexota member uses a Type I reaction center.</title>
        <authorList>
            <person name="Tsuji J.M."/>
            <person name="Shaw N.A."/>
            <person name="Nagashima S."/>
            <person name="Venkiteswaran J."/>
            <person name="Schiff S.L."/>
            <person name="Hanada S."/>
            <person name="Tank M."/>
            <person name="Neufeld J.D."/>
        </authorList>
    </citation>
    <scope>NUCLEOTIDE SEQUENCE [LARGE SCALE GENOMIC DNA]</scope>
    <source>
        <strain evidence="1">L227-S17</strain>
    </source>
</reference>
<organism evidence="1 3">
    <name type="scientific">Candidatus Chlorohelix allophototropha</name>
    <dbReference type="NCBI Taxonomy" id="3003348"/>
    <lineage>
        <taxon>Bacteria</taxon>
        <taxon>Bacillati</taxon>
        <taxon>Chloroflexota</taxon>
        <taxon>Chloroflexia</taxon>
        <taxon>Candidatus Chloroheliales</taxon>
        <taxon>Candidatus Chloroheliaceae</taxon>
        <taxon>Candidatus Chlorohelix</taxon>
    </lineage>
</organism>
<evidence type="ECO:0000313" key="3">
    <source>
        <dbReference type="Proteomes" id="UP000521676"/>
    </source>
</evidence>
<sequence>MFSSQISRRRTTLQMGLAVLLMLGMIFYSLGAFTAHAASNASTGLEGSVFTLKGSGFTPFEKVDLWTTDPSGAALSASYVLADQTGSFLIKAQTSDPDGLAQALGGNYTRLFTDFDVNGVVVDTYLQLILFKPSVGTWSVTGHGELSSVQQVMNFQVLGGEKSSSTIIATPATGALGTIFTMKGSGYGAGERVSLWTTDPKNAALDASYITADDNGNIQVRVQTTDPEGLAQTFGGNYTRLITEYDTSGNAVDTYLLVILYKPSVGNWSLSTMGNLTGTSQIFGFATTAD</sequence>
<keyword evidence="4" id="KW-1185">Reference proteome</keyword>
<accession>A0A8T7M606</accession>
<dbReference type="EMBL" id="CP128400">
    <property type="protein sequence ID" value="WJW69449.1"/>
    <property type="molecule type" value="Genomic_DNA"/>
</dbReference>
<evidence type="ECO:0000313" key="2">
    <source>
        <dbReference type="EMBL" id="WJW69449.1"/>
    </source>
</evidence>
<gene>
    <name evidence="1" type="ORF">HXX08_16895</name>
    <name evidence="2" type="ORF">OZ401_003061</name>
</gene>
<dbReference type="Proteomes" id="UP000521676">
    <property type="component" value="Unassembled WGS sequence"/>
</dbReference>
<dbReference type="Proteomes" id="UP001431572">
    <property type="component" value="Chromosome 2"/>
</dbReference>
<evidence type="ECO:0000313" key="1">
    <source>
        <dbReference type="EMBL" id="NWJ47538.1"/>
    </source>
</evidence>
<dbReference type="RefSeq" id="WP_341471333.1">
    <property type="nucleotide sequence ID" value="NZ_CP128400.1"/>
</dbReference>
<reference evidence="2" key="2">
    <citation type="journal article" date="2024" name="Nature">
        <title>Anoxygenic phototroph of the Chloroflexota uses a type I reaction centre.</title>
        <authorList>
            <person name="Tsuji J.M."/>
            <person name="Shaw N.A."/>
            <person name="Nagashima S."/>
            <person name="Venkiteswaran J.J."/>
            <person name="Schiff S.L."/>
            <person name="Watanabe T."/>
            <person name="Fukui M."/>
            <person name="Hanada S."/>
            <person name="Tank M."/>
            <person name="Neufeld J.D."/>
        </authorList>
    </citation>
    <scope>NUCLEOTIDE SEQUENCE</scope>
    <source>
        <strain evidence="2">L227-S17</strain>
    </source>
</reference>
<dbReference type="AlphaFoldDB" id="A0A8T7M606"/>